<comment type="caution">
    <text evidence="2">The sequence shown here is derived from an EMBL/GenBank/DDBJ whole genome shotgun (WGS) entry which is preliminary data.</text>
</comment>
<dbReference type="CDD" id="cd00449">
    <property type="entry name" value="PLPDE_IV"/>
    <property type="match status" value="1"/>
</dbReference>
<dbReference type="InterPro" id="IPR036038">
    <property type="entry name" value="Aminotransferase-like"/>
</dbReference>
<dbReference type="InterPro" id="IPR043131">
    <property type="entry name" value="BCAT-like_N"/>
</dbReference>
<dbReference type="InterPro" id="IPR043132">
    <property type="entry name" value="BCAT-like_C"/>
</dbReference>
<sequence length="280" mass="32065">MKTSLYSRNGIVTPIENAVVSIENIERMYGFGVYESLKIRNNTLYFVEQHVNRLMHSARCINLVHDFTPEIITSWIKEFSEKVEEPSINIKMLLLGGETSKEAELFLFPLAPFFPKKEWYRDGVATFSFEYERWMPQSKSLNMLASYYYYNKSKKQGGYDALYVDHSGNIREGSRTNFYTIKGKKIISPPKQDVLEGVTMMTIEKVIKTSDFSIEYRPIAQKSLLEYDSVFLSSTSSKILPIVSIDGVKFGVSVDLKHLIQIYNTALNASNGSFENLTAQ</sequence>
<evidence type="ECO:0008006" key="4">
    <source>
        <dbReference type="Google" id="ProtNLM"/>
    </source>
</evidence>
<dbReference type="Pfam" id="PF01063">
    <property type="entry name" value="Aminotran_4"/>
    <property type="match status" value="1"/>
</dbReference>
<evidence type="ECO:0000313" key="2">
    <source>
        <dbReference type="EMBL" id="PJC30639.1"/>
    </source>
</evidence>
<name>A0A2M8EXD1_9BACT</name>
<dbReference type="EMBL" id="PFSC01000131">
    <property type="protein sequence ID" value="PJC30639.1"/>
    <property type="molecule type" value="Genomic_DNA"/>
</dbReference>
<accession>A0A2M8EXD1</accession>
<dbReference type="InterPro" id="IPR050571">
    <property type="entry name" value="Class-IV_PLP-Dep_Aminotrnsfr"/>
</dbReference>
<dbReference type="PANTHER" id="PTHR42743">
    <property type="entry name" value="AMINO-ACID AMINOTRANSFERASE"/>
    <property type="match status" value="1"/>
</dbReference>
<proteinExistence type="inferred from homology"/>
<dbReference type="SUPFAM" id="SSF56752">
    <property type="entry name" value="D-aminoacid aminotransferase-like PLP-dependent enzymes"/>
    <property type="match status" value="1"/>
</dbReference>
<dbReference type="Gene3D" id="3.30.470.10">
    <property type="match status" value="1"/>
</dbReference>
<dbReference type="GO" id="GO:0003824">
    <property type="term" value="F:catalytic activity"/>
    <property type="evidence" value="ECO:0007669"/>
    <property type="project" value="InterPro"/>
</dbReference>
<comment type="similarity">
    <text evidence="1">Belongs to the class-IV pyridoxal-phosphate-dependent aminotransferase family.</text>
</comment>
<dbReference type="GO" id="GO:0046394">
    <property type="term" value="P:carboxylic acid biosynthetic process"/>
    <property type="evidence" value="ECO:0007669"/>
    <property type="project" value="UniProtKB-ARBA"/>
</dbReference>
<dbReference type="Gene3D" id="3.20.10.10">
    <property type="entry name" value="D-amino Acid Aminotransferase, subunit A, domain 2"/>
    <property type="match status" value="1"/>
</dbReference>
<protein>
    <recommendedName>
        <fullName evidence="4">Branched-chain amino acid aminotransferase</fullName>
    </recommendedName>
</protein>
<dbReference type="InterPro" id="IPR001544">
    <property type="entry name" value="Aminotrans_IV"/>
</dbReference>
<dbReference type="PANTHER" id="PTHR42743:SF11">
    <property type="entry name" value="AMINODEOXYCHORISMATE LYASE"/>
    <property type="match status" value="1"/>
</dbReference>
<reference evidence="3" key="1">
    <citation type="submission" date="2017-09" db="EMBL/GenBank/DDBJ databases">
        <title>Depth-based differentiation of microbial function through sediment-hosted aquifers and enrichment of novel symbionts in the deep terrestrial subsurface.</title>
        <authorList>
            <person name="Probst A.J."/>
            <person name="Ladd B."/>
            <person name="Jarett J.K."/>
            <person name="Geller-Mcgrath D.E."/>
            <person name="Sieber C.M.K."/>
            <person name="Emerson J.B."/>
            <person name="Anantharaman K."/>
            <person name="Thomas B.C."/>
            <person name="Malmstrom R."/>
            <person name="Stieglmeier M."/>
            <person name="Klingl A."/>
            <person name="Woyke T."/>
            <person name="Ryan C.M."/>
            <person name="Banfield J.F."/>
        </authorList>
    </citation>
    <scope>NUCLEOTIDE SEQUENCE [LARGE SCALE GENOMIC DNA]</scope>
</reference>
<organism evidence="2 3">
    <name type="scientific">Candidatus Roizmanbacteria bacterium CG_4_9_14_0_2_um_filter_39_13</name>
    <dbReference type="NCBI Taxonomy" id="1974839"/>
    <lineage>
        <taxon>Bacteria</taxon>
        <taxon>Candidatus Roizmaniibacteriota</taxon>
    </lineage>
</organism>
<evidence type="ECO:0000256" key="1">
    <source>
        <dbReference type="ARBA" id="ARBA00009320"/>
    </source>
</evidence>
<dbReference type="Proteomes" id="UP000231383">
    <property type="component" value="Unassembled WGS sequence"/>
</dbReference>
<dbReference type="AlphaFoldDB" id="A0A2M8EXD1"/>
<evidence type="ECO:0000313" key="3">
    <source>
        <dbReference type="Proteomes" id="UP000231383"/>
    </source>
</evidence>
<gene>
    <name evidence="2" type="ORF">CO051_05210</name>
</gene>